<evidence type="ECO:0000256" key="1">
    <source>
        <dbReference type="SAM" id="MobiDB-lite"/>
    </source>
</evidence>
<reference evidence="2" key="1">
    <citation type="submission" date="2020-08" db="EMBL/GenBank/DDBJ databases">
        <title>Plant Genome Project.</title>
        <authorList>
            <person name="Zhang R.-G."/>
        </authorList>
    </citation>
    <scope>NUCLEOTIDE SEQUENCE</scope>
    <source>
        <strain evidence="2">WSP0</strain>
        <tissue evidence="2">Leaf</tissue>
    </source>
</reference>
<accession>A0AAV6L5Y8</accession>
<comment type="caution">
    <text evidence="2">The sequence shown here is derived from an EMBL/GenBank/DDBJ whole genome shotgun (WGS) entry which is preliminary data.</text>
</comment>
<gene>
    <name evidence="2" type="ORF">RHGRI_003507</name>
</gene>
<organism evidence="2 3">
    <name type="scientific">Rhododendron griersonianum</name>
    <dbReference type="NCBI Taxonomy" id="479676"/>
    <lineage>
        <taxon>Eukaryota</taxon>
        <taxon>Viridiplantae</taxon>
        <taxon>Streptophyta</taxon>
        <taxon>Embryophyta</taxon>
        <taxon>Tracheophyta</taxon>
        <taxon>Spermatophyta</taxon>
        <taxon>Magnoliopsida</taxon>
        <taxon>eudicotyledons</taxon>
        <taxon>Gunneridae</taxon>
        <taxon>Pentapetalae</taxon>
        <taxon>asterids</taxon>
        <taxon>Ericales</taxon>
        <taxon>Ericaceae</taxon>
        <taxon>Ericoideae</taxon>
        <taxon>Rhodoreae</taxon>
        <taxon>Rhododendron</taxon>
    </lineage>
</organism>
<proteinExistence type="predicted"/>
<dbReference type="EMBL" id="JACTNZ010000002">
    <property type="protein sequence ID" value="KAG5560237.1"/>
    <property type="molecule type" value="Genomic_DNA"/>
</dbReference>
<sequence length="122" mass="12832">MTGRAAARNTRTNGPSAPRVTAGQNGVTNGMRTSIQMVMVSNKGRHGGKENMESAGTALGVRVTTDLDGCISMERAAVASTGILMWSKIRGTRGIPILGSNIASRIQSSYVKFGNHLSTHET</sequence>
<name>A0AAV6L5Y8_9ERIC</name>
<protein>
    <submittedName>
        <fullName evidence="2">Uncharacterized protein</fullName>
    </submittedName>
</protein>
<evidence type="ECO:0000313" key="3">
    <source>
        <dbReference type="Proteomes" id="UP000823749"/>
    </source>
</evidence>
<feature type="region of interest" description="Disordered" evidence="1">
    <location>
        <begin position="1"/>
        <end position="28"/>
    </location>
</feature>
<dbReference type="Proteomes" id="UP000823749">
    <property type="component" value="Chromosome 2"/>
</dbReference>
<dbReference type="AlphaFoldDB" id="A0AAV6L5Y8"/>
<keyword evidence="3" id="KW-1185">Reference proteome</keyword>
<evidence type="ECO:0000313" key="2">
    <source>
        <dbReference type="EMBL" id="KAG5560237.1"/>
    </source>
</evidence>